<dbReference type="AlphaFoldDB" id="A0A2W7TU98"/>
<dbReference type="RefSeq" id="WP_111410415.1">
    <property type="nucleotide sequence ID" value="NZ_QKXH01000007.1"/>
</dbReference>
<protein>
    <recommendedName>
        <fullName evidence="1">Bacterial bifunctional deaminase-reductase C-terminal domain-containing protein</fullName>
    </recommendedName>
</protein>
<evidence type="ECO:0000313" key="3">
    <source>
        <dbReference type="Proteomes" id="UP000249177"/>
    </source>
</evidence>
<dbReference type="OrthoDB" id="195113at2"/>
<dbReference type="SUPFAM" id="SSF53597">
    <property type="entry name" value="Dihydrofolate reductase-like"/>
    <property type="match status" value="1"/>
</dbReference>
<dbReference type="PANTHER" id="PTHR38011">
    <property type="entry name" value="DIHYDROFOLATE REDUCTASE FAMILY PROTEIN (AFU_ORTHOLOGUE AFUA_8G06820)"/>
    <property type="match status" value="1"/>
</dbReference>
<reference evidence="2 3" key="1">
    <citation type="submission" date="2018-06" db="EMBL/GenBank/DDBJ databases">
        <title>Flavobacterium sp IMCC34762, genome.</title>
        <authorList>
            <person name="Joung Y."/>
            <person name="Cho J."/>
            <person name="Song J."/>
        </authorList>
    </citation>
    <scope>NUCLEOTIDE SEQUENCE [LARGE SCALE GENOMIC DNA]</scope>
    <source>
        <strain evidence="2 3">IMCC34762</strain>
    </source>
</reference>
<dbReference type="Pfam" id="PF01872">
    <property type="entry name" value="RibD_C"/>
    <property type="match status" value="1"/>
</dbReference>
<dbReference type="EMBL" id="QKXH01000007">
    <property type="protein sequence ID" value="PZX93134.1"/>
    <property type="molecule type" value="Genomic_DNA"/>
</dbReference>
<dbReference type="InterPro" id="IPR002734">
    <property type="entry name" value="RibDG_C"/>
</dbReference>
<name>A0A2W7TU98_9FLAO</name>
<gene>
    <name evidence="2" type="ORF">DOS84_12280</name>
</gene>
<sequence>MGKVFLSITMSLDGFTAGQAITQENPLGLNGQLLHKWLFANKQKEDEEIASDMFKNCGAVILGSRTYITAIDGVWKSQSPFPVPALILSSKKMNVIKGFTVVNDGIKTALSQARSIAKKKDILVMGGASVAQQFLQADLLDEIHIHIAPILLGSGTRLFEKENNKINELTKIKVIETPGATHLFLKPGNR</sequence>
<organism evidence="2 3">
    <name type="scientific">Flavobacterium aquariorum</name>
    <dbReference type="NCBI Taxonomy" id="2217670"/>
    <lineage>
        <taxon>Bacteria</taxon>
        <taxon>Pseudomonadati</taxon>
        <taxon>Bacteroidota</taxon>
        <taxon>Flavobacteriia</taxon>
        <taxon>Flavobacteriales</taxon>
        <taxon>Flavobacteriaceae</taxon>
        <taxon>Flavobacterium</taxon>
    </lineage>
</organism>
<comment type="caution">
    <text evidence="2">The sequence shown here is derived from an EMBL/GenBank/DDBJ whole genome shotgun (WGS) entry which is preliminary data.</text>
</comment>
<keyword evidence="3" id="KW-1185">Reference proteome</keyword>
<dbReference type="PANTHER" id="PTHR38011:SF12">
    <property type="entry name" value="BIFUNCTIONAL DEAMINASE-REDUCTASE DOMAIN PROTEIN"/>
    <property type="match status" value="1"/>
</dbReference>
<dbReference type="InterPro" id="IPR050765">
    <property type="entry name" value="Riboflavin_Biosynth_HTPR"/>
</dbReference>
<proteinExistence type="predicted"/>
<dbReference type="GO" id="GO:0009231">
    <property type="term" value="P:riboflavin biosynthetic process"/>
    <property type="evidence" value="ECO:0007669"/>
    <property type="project" value="InterPro"/>
</dbReference>
<dbReference type="Proteomes" id="UP000249177">
    <property type="component" value="Unassembled WGS sequence"/>
</dbReference>
<accession>A0A2W7TU98</accession>
<feature type="domain" description="Bacterial bifunctional deaminase-reductase C-terminal" evidence="1">
    <location>
        <begin position="3"/>
        <end position="173"/>
    </location>
</feature>
<evidence type="ECO:0000313" key="2">
    <source>
        <dbReference type="EMBL" id="PZX93134.1"/>
    </source>
</evidence>
<dbReference type="InterPro" id="IPR024072">
    <property type="entry name" value="DHFR-like_dom_sf"/>
</dbReference>
<dbReference type="Gene3D" id="3.40.430.10">
    <property type="entry name" value="Dihydrofolate Reductase, subunit A"/>
    <property type="match status" value="1"/>
</dbReference>
<evidence type="ECO:0000259" key="1">
    <source>
        <dbReference type="Pfam" id="PF01872"/>
    </source>
</evidence>
<dbReference type="GO" id="GO:0008703">
    <property type="term" value="F:5-amino-6-(5-phosphoribosylamino)uracil reductase activity"/>
    <property type="evidence" value="ECO:0007669"/>
    <property type="project" value="InterPro"/>
</dbReference>